<dbReference type="SUPFAM" id="SSF53448">
    <property type="entry name" value="Nucleotide-diphospho-sugar transferases"/>
    <property type="match status" value="1"/>
</dbReference>
<accession>A0A1Y2DIU4</accession>
<evidence type="ECO:0000313" key="3">
    <source>
        <dbReference type="EMBL" id="ORY59153.1"/>
    </source>
</evidence>
<proteinExistence type="inferred from homology"/>
<dbReference type="InterPro" id="IPR039367">
    <property type="entry name" value="Och1-like"/>
</dbReference>
<dbReference type="InParanoid" id="A0A1Y2DIU4"/>
<dbReference type="PANTHER" id="PTHR31834">
    <property type="entry name" value="INITIATION-SPECIFIC ALPHA-1,6-MANNOSYLTRANSFERASE"/>
    <property type="match status" value="1"/>
</dbReference>
<dbReference type="STRING" id="1141098.A0A1Y2DIU4"/>
<reference evidence="3 4" key="1">
    <citation type="submission" date="2016-07" db="EMBL/GenBank/DDBJ databases">
        <title>Pervasive Adenine N6-methylation of Active Genes in Fungi.</title>
        <authorList>
            <consortium name="DOE Joint Genome Institute"/>
            <person name="Mondo S.J."/>
            <person name="Dannebaum R.O."/>
            <person name="Kuo R.C."/>
            <person name="Labutti K."/>
            <person name="Haridas S."/>
            <person name="Kuo A."/>
            <person name="Salamov A."/>
            <person name="Ahrendt S.R."/>
            <person name="Lipzen A."/>
            <person name="Sullivan W."/>
            <person name="Andreopoulos W.B."/>
            <person name="Clum A."/>
            <person name="Lindquist E."/>
            <person name="Daum C."/>
            <person name="Ramamoorthy G.K."/>
            <person name="Gryganskyi A."/>
            <person name="Culley D."/>
            <person name="Magnuson J.K."/>
            <person name="James T.Y."/>
            <person name="O'Malley M.A."/>
            <person name="Stajich J.E."/>
            <person name="Spatafora J.W."/>
            <person name="Visel A."/>
            <person name="Grigoriev I.V."/>
        </authorList>
    </citation>
    <scope>NUCLEOTIDE SEQUENCE [LARGE SCALE GENOMIC DNA]</scope>
    <source>
        <strain evidence="3 4">CBS 129021</strain>
    </source>
</reference>
<dbReference type="OrthoDB" id="409543at2759"/>
<dbReference type="PANTHER" id="PTHR31834:SF8">
    <property type="entry name" value="TRANSFERASE, PUTATIVE (AFU_ORTHOLOGUE AFUA_6G14040)-RELATED"/>
    <property type="match status" value="1"/>
</dbReference>
<sequence length="310" mass="34906">MLLPRRPIALKVLASIALCILYFLVHHLWSLRGLRHWPTFAQSTLRPTRIPQKIWYKLGPSGLTNQTREWTSTCIDANPHYKVSFMTDDEGDTYVRRTFASRPDIVDSYLGLTIPILKADLLRYLLLYAEGGIWSDLDVSCEGTPIDEWIPVQFKSKTGLVVGWEFDVGWGDNFIRQFNSWTIMAQPGLPHVAMVIDDILQGLRDKMAEHNVTLAELRLSMVGDVVHLTGPIRFTMSVLKSLESTINGTVDIVHFSNLREPKLVGDVLVMPGYAFAASSNKYESNEVLGPPLVTHHYAGTWKNEQGGELA</sequence>
<dbReference type="GeneID" id="63777252"/>
<dbReference type="InterPro" id="IPR029044">
    <property type="entry name" value="Nucleotide-diphossugar_trans"/>
</dbReference>
<dbReference type="GO" id="GO:0000136">
    <property type="term" value="C:mannan polymerase complex"/>
    <property type="evidence" value="ECO:0007669"/>
    <property type="project" value="TreeGrafter"/>
</dbReference>
<dbReference type="GO" id="GO:0006487">
    <property type="term" value="P:protein N-linked glycosylation"/>
    <property type="evidence" value="ECO:0007669"/>
    <property type="project" value="TreeGrafter"/>
</dbReference>
<dbReference type="EMBL" id="MCFJ01000014">
    <property type="protein sequence ID" value="ORY59153.1"/>
    <property type="molecule type" value="Genomic_DNA"/>
</dbReference>
<evidence type="ECO:0000313" key="4">
    <source>
        <dbReference type="Proteomes" id="UP000193689"/>
    </source>
</evidence>
<keyword evidence="2" id="KW-0472">Membrane</keyword>
<gene>
    <name evidence="3" type="ORF">BCR38DRAFT_445730</name>
</gene>
<comment type="similarity">
    <text evidence="1">Belongs to the glycosyltransferase 32 family.</text>
</comment>
<name>A0A1Y2DIU4_9PEZI</name>
<feature type="transmembrane region" description="Helical" evidence="2">
    <location>
        <begin position="12"/>
        <end position="29"/>
    </location>
</feature>
<protein>
    <recommendedName>
        <fullName evidence="5">Initiation-specific alpha-1,6-mannosyltransferase</fullName>
    </recommendedName>
</protein>
<keyword evidence="4" id="KW-1185">Reference proteome</keyword>
<keyword evidence="2" id="KW-0812">Transmembrane</keyword>
<evidence type="ECO:0000256" key="2">
    <source>
        <dbReference type="SAM" id="Phobius"/>
    </source>
</evidence>
<dbReference type="Proteomes" id="UP000193689">
    <property type="component" value="Unassembled WGS sequence"/>
</dbReference>
<dbReference type="Pfam" id="PF04488">
    <property type="entry name" value="Gly_transf_sug"/>
    <property type="match status" value="1"/>
</dbReference>
<evidence type="ECO:0008006" key="5">
    <source>
        <dbReference type="Google" id="ProtNLM"/>
    </source>
</evidence>
<keyword evidence="2" id="KW-1133">Transmembrane helix</keyword>
<comment type="caution">
    <text evidence="3">The sequence shown here is derived from an EMBL/GenBank/DDBJ whole genome shotgun (WGS) entry which is preliminary data.</text>
</comment>
<evidence type="ECO:0000256" key="1">
    <source>
        <dbReference type="ARBA" id="ARBA00009003"/>
    </source>
</evidence>
<organism evidence="3 4">
    <name type="scientific">Pseudomassariella vexata</name>
    <dbReference type="NCBI Taxonomy" id="1141098"/>
    <lineage>
        <taxon>Eukaryota</taxon>
        <taxon>Fungi</taxon>
        <taxon>Dikarya</taxon>
        <taxon>Ascomycota</taxon>
        <taxon>Pezizomycotina</taxon>
        <taxon>Sordariomycetes</taxon>
        <taxon>Xylariomycetidae</taxon>
        <taxon>Amphisphaeriales</taxon>
        <taxon>Pseudomassariaceae</taxon>
        <taxon>Pseudomassariella</taxon>
    </lineage>
</organism>
<dbReference type="GO" id="GO:0000009">
    <property type="term" value="F:alpha-1,6-mannosyltransferase activity"/>
    <property type="evidence" value="ECO:0007669"/>
    <property type="project" value="InterPro"/>
</dbReference>
<dbReference type="InterPro" id="IPR007577">
    <property type="entry name" value="GlycoTrfase_DXD_sugar-bd_CS"/>
</dbReference>
<dbReference type="RefSeq" id="XP_040711847.1">
    <property type="nucleotide sequence ID" value="XM_040861040.1"/>
</dbReference>
<dbReference type="Gene3D" id="3.90.550.20">
    <property type="match status" value="1"/>
</dbReference>
<dbReference type="AlphaFoldDB" id="A0A1Y2DIU4"/>